<dbReference type="Pfam" id="PF13557">
    <property type="entry name" value="Phenol_MetA_deg"/>
    <property type="match status" value="1"/>
</dbReference>
<accession>A0A966DXA4</accession>
<reference evidence="1" key="2">
    <citation type="submission" date="2020-10" db="EMBL/GenBank/DDBJ databases">
        <title>Mucilaginibacter sp. nov., isolated from soil.</title>
        <authorList>
            <person name="Jeon C.O."/>
        </authorList>
    </citation>
    <scope>NUCLEOTIDE SEQUENCE</scope>
    <source>
        <strain evidence="1">R11</strain>
    </source>
</reference>
<evidence type="ECO:0000313" key="1">
    <source>
        <dbReference type="EMBL" id="NCD72099.1"/>
    </source>
</evidence>
<gene>
    <name evidence="1" type="ORF">GSY63_22240</name>
</gene>
<dbReference type="EMBL" id="WWEO01000045">
    <property type="protein sequence ID" value="NCD72099.1"/>
    <property type="molecule type" value="Genomic_DNA"/>
</dbReference>
<comment type="caution">
    <text evidence="1">The sequence shown here is derived from an EMBL/GenBank/DDBJ whole genome shotgun (WGS) entry which is preliminary data.</text>
</comment>
<organism evidence="1 2">
    <name type="scientific">Mucilaginibacter agri</name>
    <dbReference type="NCBI Taxonomy" id="2695265"/>
    <lineage>
        <taxon>Bacteria</taxon>
        <taxon>Pseudomonadati</taxon>
        <taxon>Bacteroidota</taxon>
        <taxon>Sphingobacteriia</taxon>
        <taxon>Sphingobacteriales</taxon>
        <taxon>Sphingobacteriaceae</taxon>
        <taxon>Mucilaginibacter</taxon>
    </lineage>
</organism>
<sequence>MYILFVLGLWINQVSGQELEPRSYAALPTNLNALAIVAGISNGNVLTEPSLPINNLDVTLYSGGLGYVRTFGIGDKLARISASLPFATISGSAQLNGRDTAASRFGWGDARIRFGINLIGSPALNKKQFASYTQKTVVGISLVTSMPTGTYYPSKLINMGTNRWGFKPEIGISQRVGRLYLEAYVGTWFYTHNTNYLDGKVLSQNPLGSFQAHVCYYFKNKMWISADGNWFSGGEVRVNGNVSGADFDNWRGGGAWSVPVAGGQSIKFQFHSGVFTNRGYNYNSYSLAYQYIFF</sequence>
<keyword evidence="2" id="KW-1185">Reference proteome</keyword>
<dbReference type="InterPro" id="IPR025737">
    <property type="entry name" value="FApF"/>
</dbReference>
<evidence type="ECO:0000313" key="2">
    <source>
        <dbReference type="Proteomes" id="UP000638732"/>
    </source>
</evidence>
<protein>
    <submittedName>
        <fullName evidence="1">Transporter</fullName>
    </submittedName>
</protein>
<dbReference type="AlphaFoldDB" id="A0A966DXA4"/>
<name>A0A966DXA4_9SPHI</name>
<dbReference type="Proteomes" id="UP000638732">
    <property type="component" value="Unassembled WGS sequence"/>
</dbReference>
<reference evidence="1" key="1">
    <citation type="submission" date="2020-01" db="EMBL/GenBank/DDBJ databases">
        <authorList>
            <person name="Seo Y.L."/>
        </authorList>
    </citation>
    <scope>NUCLEOTIDE SEQUENCE</scope>
    <source>
        <strain evidence="1">R11</strain>
    </source>
</reference>
<proteinExistence type="predicted"/>